<dbReference type="Pfam" id="PF00561">
    <property type="entry name" value="Abhydrolase_1"/>
    <property type="match status" value="1"/>
</dbReference>
<dbReference type="EMBL" id="MU006574">
    <property type="protein sequence ID" value="KAF2747104.1"/>
    <property type="molecule type" value="Genomic_DNA"/>
</dbReference>
<feature type="domain" description="AB hydrolase-1" evidence="2">
    <location>
        <begin position="102"/>
        <end position="253"/>
    </location>
</feature>
<evidence type="ECO:0000313" key="3">
    <source>
        <dbReference type="EMBL" id="KAF2747104.1"/>
    </source>
</evidence>
<evidence type="ECO:0000259" key="2">
    <source>
        <dbReference type="Pfam" id="PF00561"/>
    </source>
</evidence>
<feature type="chain" id="PRO_5025440202" description="AB hydrolase-1 domain-containing protein" evidence="1">
    <location>
        <begin position="20"/>
        <end position="480"/>
    </location>
</feature>
<sequence length="480" mass="52971">MDGILVLAALGLFAATVFATDFLDTRVWDTIHPSAELKWQKCFEDSGAQNLLCAKLTVPLDYESPSIGTLDIPFMKFVHREAVEDIIYNPGELHQISRPQITLLNLTGGPAESGPPYIVQNGLYVAETWGLNLVTFDPRGVGLNTLQVSCGALDKDNPALDFGLSDLRETWDVRLAQNKACSEYNANTTARYVGTVAVAEDIKHYFEVAAQAKGQNPEEALVNYWGTSYGTIIGQTLAALHPNRIGRVLLDGNEHGISWYQGFIPSMNADDFVYCAHLYAKLCFDAGPKWCAIATGMNSLDMIKGFVDRVFAKLFKNPLELTFSDLSNIVVSRMRRYAPRSHLPVVSMAAVGSDSEADGVVDFSLSEPADTAVTVSPHEGDDVLRIIVAMDIAGRYPWHTFDEYKAAYERAQATTPYTVHGELITWGLLGLAMDSFIPPKSQFFPGFNTEGIVTKIRYCLSIMLHILLHLAAGLFPWLRF</sequence>
<dbReference type="AlphaFoldDB" id="A0A6A6VBJ5"/>
<dbReference type="OrthoDB" id="425534at2759"/>
<keyword evidence="4" id="KW-1185">Reference proteome</keyword>
<dbReference type="Gene3D" id="3.40.50.1820">
    <property type="entry name" value="alpha/beta hydrolase"/>
    <property type="match status" value="1"/>
</dbReference>
<accession>A0A6A6VBJ5</accession>
<dbReference type="SUPFAM" id="SSF53474">
    <property type="entry name" value="alpha/beta-Hydrolases"/>
    <property type="match status" value="1"/>
</dbReference>
<keyword evidence="1" id="KW-0732">Signal</keyword>
<evidence type="ECO:0000256" key="1">
    <source>
        <dbReference type="SAM" id="SignalP"/>
    </source>
</evidence>
<gene>
    <name evidence="3" type="ORF">M011DRAFT_62745</name>
</gene>
<dbReference type="InterPro" id="IPR000073">
    <property type="entry name" value="AB_hydrolase_1"/>
</dbReference>
<organism evidence="3 4">
    <name type="scientific">Sporormia fimetaria CBS 119925</name>
    <dbReference type="NCBI Taxonomy" id="1340428"/>
    <lineage>
        <taxon>Eukaryota</taxon>
        <taxon>Fungi</taxon>
        <taxon>Dikarya</taxon>
        <taxon>Ascomycota</taxon>
        <taxon>Pezizomycotina</taxon>
        <taxon>Dothideomycetes</taxon>
        <taxon>Pleosporomycetidae</taxon>
        <taxon>Pleosporales</taxon>
        <taxon>Sporormiaceae</taxon>
        <taxon>Sporormia</taxon>
    </lineage>
</organism>
<feature type="signal peptide" evidence="1">
    <location>
        <begin position="1"/>
        <end position="19"/>
    </location>
</feature>
<protein>
    <recommendedName>
        <fullName evidence="2">AB hydrolase-1 domain-containing protein</fullName>
    </recommendedName>
</protein>
<name>A0A6A6VBJ5_9PLEO</name>
<evidence type="ECO:0000313" key="4">
    <source>
        <dbReference type="Proteomes" id="UP000799440"/>
    </source>
</evidence>
<dbReference type="InterPro" id="IPR029058">
    <property type="entry name" value="AB_hydrolase_fold"/>
</dbReference>
<reference evidence="3" key="1">
    <citation type="journal article" date="2020" name="Stud. Mycol.">
        <title>101 Dothideomycetes genomes: a test case for predicting lifestyles and emergence of pathogens.</title>
        <authorList>
            <person name="Haridas S."/>
            <person name="Albert R."/>
            <person name="Binder M."/>
            <person name="Bloem J."/>
            <person name="Labutti K."/>
            <person name="Salamov A."/>
            <person name="Andreopoulos B."/>
            <person name="Baker S."/>
            <person name="Barry K."/>
            <person name="Bills G."/>
            <person name="Bluhm B."/>
            <person name="Cannon C."/>
            <person name="Castanera R."/>
            <person name="Culley D."/>
            <person name="Daum C."/>
            <person name="Ezra D."/>
            <person name="Gonzalez J."/>
            <person name="Henrissat B."/>
            <person name="Kuo A."/>
            <person name="Liang C."/>
            <person name="Lipzen A."/>
            <person name="Lutzoni F."/>
            <person name="Magnuson J."/>
            <person name="Mondo S."/>
            <person name="Nolan M."/>
            <person name="Ohm R."/>
            <person name="Pangilinan J."/>
            <person name="Park H.-J."/>
            <person name="Ramirez L."/>
            <person name="Alfaro M."/>
            <person name="Sun H."/>
            <person name="Tritt A."/>
            <person name="Yoshinaga Y."/>
            <person name="Zwiers L.-H."/>
            <person name="Turgeon B."/>
            <person name="Goodwin S."/>
            <person name="Spatafora J."/>
            <person name="Crous P."/>
            <person name="Grigoriev I."/>
        </authorList>
    </citation>
    <scope>NUCLEOTIDE SEQUENCE</scope>
    <source>
        <strain evidence="3">CBS 119925</strain>
    </source>
</reference>
<proteinExistence type="predicted"/>
<dbReference type="Proteomes" id="UP000799440">
    <property type="component" value="Unassembled WGS sequence"/>
</dbReference>